<feature type="coiled-coil region" evidence="1">
    <location>
        <begin position="55"/>
        <end position="82"/>
    </location>
</feature>
<reference evidence="3" key="1">
    <citation type="submission" date="2016-10" db="EMBL/GenBank/DDBJ databases">
        <authorList>
            <person name="Varghese N."/>
            <person name="Submissions S."/>
        </authorList>
    </citation>
    <scope>NUCLEOTIDE SEQUENCE [LARGE SCALE GENOMIC DNA]</scope>
    <source>
        <strain evidence="3">CGMCC 1.10223</strain>
    </source>
</reference>
<name>A0A1I2AE02_9BACL</name>
<sequence>MTKHLDRAKLLDWLGPDADFSKYKGGLIPAAVVAHQYIRDAIKAGKFDVEPSGNTEQLLAEVERLQQDNTKLSKKLQASRDSVYGISVEGDEARSELNEAMAANAALLEGLQDIKHTIAMSGFYSNADSLKRVLNTAGKACLDLIVLYGGKGEAT</sequence>
<accession>A0A1I2AE02</accession>
<gene>
    <name evidence="2" type="ORF">SAMN04487969_102441</name>
</gene>
<organism evidence="2 3">
    <name type="scientific">Paenibacillus algorifonticola</name>
    <dbReference type="NCBI Taxonomy" id="684063"/>
    <lineage>
        <taxon>Bacteria</taxon>
        <taxon>Bacillati</taxon>
        <taxon>Bacillota</taxon>
        <taxon>Bacilli</taxon>
        <taxon>Bacillales</taxon>
        <taxon>Paenibacillaceae</taxon>
        <taxon>Paenibacillus</taxon>
    </lineage>
</organism>
<dbReference type="RefSeq" id="WP_046230170.1">
    <property type="nucleotide sequence ID" value="NZ_FONN01000002.1"/>
</dbReference>
<proteinExistence type="predicted"/>
<keyword evidence="1" id="KW-0175">Coiled coil</keyword>
<dbReference type="AlphaFoldDB" id="A0A1I2AE02"/>
<evidence type="ECO:0000313" key="2">
    <source>
        <dbReference type="EMBL" id="SFE42191.1"/>
    </source>
</evidence>
<evidence type="ECO:0000256" key="1">
    <source>
        <dbReference type="SAM" id="Coils"/>
    </source>
</evidence>
<dbReference type="Proteomes" id="UP000183410">
    <property type="component" value="Unassembled WGS sequence"/>
</dbReference>
<protein>
    <submittedName>
        <fullName evidence="2">Uncharacterized protein</fullName>
    </submittedName>
</protein>
<keyword evidence="3" id="KW-1185">Reference proteome</keyword>
<evidence type="ECO:0000313" key="3">
    <source>
        <dbReference type="Proteomes" id="UP000183410"/>
    </source>
</evidence>
<dbReference type="EMBL" id="FONN01000002">
    <property type="protein sequence ID" value="SFE42191.1"/>
    <property type="molecule type" value="Genomic_DNA"/>
</dbReference>